<evidence type="ECO:0000256" key="3">
    <source>
        <dbReference type="PROSITE-ProRule" id="PRU00339"/>
    </source>
</evidence>
<dbReference type="PANTHER" id="PTHR45641">
    <property type="entry name" value="TETRATRICOPEPTIDE REPEAT PROTEIN (AFU_ORTHOLOGUE AFUA_6G03870)"/>
    <property type="match status" value="1"/>
</dbReference>
<feature type="repeat" description="TPR" evidence="3">
    <location>
        <begin position="110"/>
        <end position="143"/>
    </location>
</feature>
<proteinExistence type="predicted"/>
<dbReference type="Gene3D" id="1.25.40.10">
    <property type="entry name" value="Tetratricopeptide repeat domain"/>
    <property type="match status" value="2"/>
</dbReference>
<dbReference type="Proteomes" id="UP000663829">
    <property type="component" value="Unassembled WGS sequence"/>
</dbReference>
<evidence type="ECO:0000313" key="6">
    <source>
        <dbReference type="Proteomes" id="UP000663829"/>
    </source>
</evidence>
<dbReference type="InterPro" id="IPR011990">
    <property type="entry name" value="TPR-like_helical_dom_sf"/>
</dbReference>
<dbReference type="OrthoDB" id="9994557at2759"/>
<gene>
    <name evidence="4" type="ORF">GPM918_LOCUS38750</name>
    <name evidence="5" type="ORF">SRO942_LOCUS39594</name>
</gene>
<dbReference type="PROSITE" id="PS50005">
    <property type="entry name" value="TPR"/>
    <property type="match status" value="2"/>
</dbReference>
<feature type="repeat" description="TPR" evidence="3">
    <location>
        <begin position="7"/>
        <end position="40"/>
    </location>
</feature>
<dbReference type="PANTHER" id="PTHR45641:SF19">
    <property type="entry name" value="NEPHROCYSTIN-3"/>
    <property type="match status" value="1"/>
</dbReference>
<dbReference type="SMART" id="SM00028">
    <property type="entry name" value="TPR"/>
    <property type="match status" value="3"/>
</dbReference>
<comment type="caution">
    <text evidence="4">The sequence shown here is derived from an EMBL/GenBank/DDBJ whole genome shotgun (WGS) entry which is preliminary data.</text>
</comment>
<dbReference type="AlphaFoldDB" id="A0A815W2W1"/>
<evidence type="ECO:0000256" key="2">
    <source>
        <dbReference type="ARBA" id="ARBA00022803"/>
    </source>
</evidence>
<dbReference type="Pfam" id="PF13181">
    <property type="entry name" value="TPR_8"/>
    <property type="match status" value="1"/>
</dbReference>
<dbReference type="Proteomes" id="UP000681722">
    <property type="component" value="Unassembled WGS sequence"/>
</dbReference>
<evidence type="ECO:0000313" key="5">
    <source>
        <dbReference type="EMBL" id="CAF4403679.1"/>
    </source>
</evidence>
<keyword evidence="6" id="KW-1185">Reference proteome</keyword>
<keyword evidence="1" id="KW-0677">Repeat</keyword>
<dbReference type="EMBL" id="CAJOBC010091777">
    <property type="protein sequence ID" value="CAF4403679.1"/>
    <property type="molecule type" value="Genomic_DNA"/>
</dbReference>
<evidence type="ECO:0000313" key="4">
    <source>
        <dbReference type="EMBL" id="CAF1543186.1"/>
    </source>
</evidence>
<protein>
    <submittedName>
        <fullName evidence="4">Uncharacterized protein</fullName>
    </submittedName>
</protein>
<organism evidence="4 6">
    <name type="scientific">Didymodactylos carnosus</name>
    <dbReference type="NCBI Taxonomy" id="1234261"/>
    <lineage>
        <taxon>Eukaryota</taxon>
        <taxon>Metazoa</taxon>
        <taxon>Spiralia</taxon>
        <taxon>Gnathifera</taxon>
        <taxon>Rotifera</taxon>
        <taxon>Eurotatoria</taxon>
        <taxon>Bdelloidea</taxon>
        <taxon>Philodinida</taxon>
        <taxon>Philodinidae</taxon>
        <taxon>Didymodactylos</taxon>
    </lineage>
</organism>
<accession>A0A815W2W1</accession>
<name>A0A815W2W1_9BILA</name>
<reference evidence="4" key="1">
    <citation type="submission" date="2021-02" db="EMBL/GenBank/DDBJ databases">
        <authorList>
            <person name="Nowell W R."/>
        </authorList>
    </citation>
    <scope>NUCLEOTIDE SEQUENCE</scope>
</reference>
<dbReference type="EMBL" id="CAJNOQ010026130">
    <property type="protein sequence ID" value="CAF1543186.1"/>
    <property type="molecule type" value="Genomic_DNA"/>
</dbReference>
<dbReference type="InterPro" id="IPR019734">
    <property type="entry name" value="TPR_rpt"/>
</dbReference>
<sequence>DKNLLSGELYNHIADVWMRIDRFQIALSCYQEALKILEDNIDYHHLADMYRKMNNVYKKLDHFDEANLFETLANEIDQEYGLPFTPDDQTLKKHQYELKYKNDLTSNQRARHLYSIGLCYIRKRDYSQALENLSQAEQLYKTNRSPDTPSFNTFATLYDNLALVYLFLNDDLKALTMWKKALDIRAHIPVT</sequence>
<feature type="non-terminal residue" evidence="4">
    <location>
        <position position="1"/>
    </location>
</feature>
<dbReference type="SUPFAM" id="SSF48452">
    <property type="entry name" value="TPR-like"/>
    <property type="match status" value="1"/>
</dbReference>
<keyword evidence="2 3" id="KW-0802">TPR repeat</keyword>
<evidence type="ECO:0000256" key="1">
    <source>
        <dbReference type="ARBA" id="ARBA00022737"/>
    </source>
</evidence>